<dbReference type="Pfam" id="PF00808">
    <property type="entry name" value="CBFD_NFYB_HMF"/>
    <property type="match status" value="1"/>
</dbReference>
<comment type="subcellular location">
    <subcellularLocation>
        <location evidence="1">Nucleus</location>
    </subcellularLocation>
</comment>
<name>A0A9W6ZHL7_9STRA</name>
<evidence type="ECO:0000259" key="4">
    <source>
        <dbReference type="Pfam" id="PF00808"/>
    </source>
</evidence>
<proteinExistence type="predicted"/>
<dbReference type="GO" id="GO:0031507">
    <property type="term" value="P:heterochromatin formation"/>
    <property type="evidence" value="ECO:0007669"/>
    <property type="project" value="TreeGrafter"/>
</dbReference>
<dbReference type="EMBL" id="BRXW01000401">
    <property type="protein sequence ID" value="GMH51203.1"/>
    <property type="molecule type" value="Genomic_DNA"/>
</dbReference>
<dbReference type="GO" id="GO:0008622">
    <property type="term" value="C:epsilon DNA polymerase complex"/>
    <property type="evidence" value="ECO:0007669"/>
    <property type="project" value="TreeGrafter"/>
</dbReference>
<dbReference type="OrthoDB" id="386949at2759"/>
<reference evidence="6" key="1">
    <citation type="journal article" date="2023" name="Commun. Biol.">
        <title>Genome analysis of Parmales, the sister group of diatoms, reveals the evolutionary specialization of diatoms from phago-mixotrophs to photoautotrophs.</title>
        <authorList>
            <person name="Ban H."/>
            <person name="Sato S."/>
            <person name="Yoshikawa S."/>
            <person name="Yamada K."/>
            <person name="Nakamura Y."/>
            <person name="Ichinomiya M."/>
            <person name="Sato N."/>
            <person name="Blanc-Mathieu R."/>
            <person name="Endo H."/>
            <person name="Kuwata A."/>
            <person name="Ogata H."/>
        </authorList>
    </citation>
    <scope>NUCLEOTIDE SEQUENCE [LARGE SCALE GENOMIC DNA]</scope>
    <source>
        <strain evidence="6">NIES 3700</strain>
    </source>
</reference>
<dbReference type="GO" id="GO:0046982">
    <property type="term" value="F:protein heterodimerization activity"/>
    <property type="evidence" value="ECO:0007669"/>
    <property type="project" value="InterPro"/>
</dbReference>
<keyword evidence="6" id="KW-1185">Reference proteome</keyword>
<feature type="compositionally biased region" description="Basic and acidic residues" evidence="3">
    <location>
        <begin position="74"/>
        <end position="84"/>
    </location>
</feature>
<comment type="caution">
    <text evidence="5">The sequence shown here is derived from an EMBL/GenBank/DDBJ whole genome shotgun (WGS) entry which is preliminary data.</text>
</comment>
<feature type="domain" description="Transcription factor CBF/NF-Y/archaeal histone" evidence="4">
    <location>
        <begin position="85"/>
        <end position="147"/>
    </location>
</feature>
<dbReference type="Gene3D" id="1.10.20.10">
    <property type="entry name" value="Histone, subunit A"/>
    <property type="match status" value="1"/>
</dbReference>
<feature type="compositionally biased region" description="Pro residues" evidence="3">
    <location>
        <begin position="18"/>
        <end position="32"/>
    </location>
</feature>
<evidence type="ECO:0000256" key="1">
    <source>
        <dbReference type="ARBA" id="ARBA00004123"/>
    </source>
</evidence>
<evidence type="ECO:0000313" key="6">
    <source>
        <dbReference type="Proteomes" id="UP001165122"/>
    </source>
</evidence>
<dbReference type="InterPro" id="IPR003958">
    <property type="entry name" value="CBFA_NFYB_domain"/>
</dbReference>
<keyword evidence="2" id="KW-0539">Nucleus</keyword>
<feature type="region of interest" description="Disordered" evidence="3">
    <location>
        <begin position="1"/>
        <end position="84"/>
    </location>
</feature>
<feature type="compositionally biased region" description="Pro residues" evidence="3">
    <location>
        <begin position="1"/>
        <end position="11"/>
    </location>
</feature>
<dbReference type="AlphaFoldDB" id="A0A9W6ZHL7"/>
<dbReference type="GO" id="GO:0006272">
    <property type="term" value="P:leading strand elongation"/>
    <property type="evidence" value="ECO:0007669"/>
    <property type="project" value="TreeGrafter"/>
</dbReference>
<dbReference type="PANTHER" id="PTHR46172:SF1">
    <property type="entry name" value="DNA POLYMERASE EPSILON SUBUNIT 3"/>
    <property type="match status" value="1"/>
</dbReference>
<dbReference type="GO" id="GO:0031490">
    <property type="term" value="F:chromatin DNA binding"/>
    <property type="evidence" value="ECO:0007669"/>
    <property type="project" value="TreeGrafter"/>
</dbReference>
<protein>
    <recommendedName>
        <fullName evidence="4">Transcription factor CBF/NF-Y/archaeal histone domain-containing protein</fullName>
    </recommendedName>
</protein>
<evidence type="ECO:0000256" key="2">
    <source>
        <dbReference type="ARBA" id="ARBA00023242"/>
    </source>
</evidence>
<feature type="compositionally biased region" description="Pro residues" evidence="3">
    <location>
        <begin position="52"/>
        <end position="63"/>
    </location>
</feature>
<sequence>MEDDSAPPPAAPLTSAPVPAPVATPAPAPAPVSAPVAAPAPLAAADPLQPTTLPPAPSSPAKPPSNSNPNPLKRSHDQGHDFEPPAHSIRKILKSSLPPHATVSKEASAAFTRAAGIFILYLSSCANDLARDHSRTTVSSQDVLDAVKELELGPLFSSKMQEFLKAFQEDENNKKIEKEKQKQAQLEAEAAKQAAVEPTSTTTTTTGMESETIAFSNNVE</sequence>
<organism evidence="5 6">
    <name type="scientific">Triparma laevis f. longispina</name>
    <dbReference type="NCBI Taxonomy" id="1714387"/>
    <lineage>
        <taxon>Eukaryota</taxon>
        <taxon>Sar</taxon>
        <taxon>Stramenopiles</taxon>
        <taxon>Ochrophyta</taxon>
        <taxon>Bolidophyceae</taxon>
        <taxon>Parmales</taxon>
        <taxon>Triparmaceae</taxon>
        <taxon>Triparma</taxon>
    </lineage>
</organism>
<dbReference type="Proteomes" id="UP001165122">
    <property type="component" value="Unassembled WGS sequence"/>
</dbReference>
<dbReference type="GO" id="GO:0008623">
    <property type="term" value="C:CHRAC"/>
    <property type="evidence" value="ECO:0007669"/>
    <property type="project" value="TreeGrafter"/>
</dbReference>
<dbReference type="CDD" id="cd22928">
    <property type="entry name" value="HFD_POLE3_DPB4"/>
    <property type="match status" value="1"/>
</dbReference>
<gene>
    <name evidence="5" type="ORF">TrLO_g3581</name>
</gene>
<evidence type="ECO:0000256" key="3">
    <source>
        <dbReference type="SAM" id="MobiDB-lite"/>
    </source>
</evidence>
<feature type="compositionally biased region" description="Polar residues" evidence="3">
    <location>
        <begin position="207"/>
        <end position="220"/>
    </location>
</feature>
<dbReference type="InterPro" id="IPR009072">
    <property type="entry name" value="Histone-fold"/>
</dbReference>
<feature type="compositionally biased region" description="Low complexity" evidence="3">
    <location>
        <begin position="190"/>
        <end position="206"/>
    </location>
</feature>
<dbReference type="InterPro" id="IPR051377">
    <property type="entry name" value="DNA_Pol-Epsilon_Subunit"/>
</dbReference>
<dbReference type="SUPFAM" id="SSF47113">
    <property type="entry name" value="Histone-fold"/>
    <property type="match status" value="1"/>
</dbReference>
<dbReference type="PANTHER" id="PTHR46172">
    <property type="entry name" value="DNA POLYMERASE EPSILON SUBUNIT 3"/>
    <property type="match status" value="1"/>
</dbReference>
<evidence type="ECO:0000313" key="5">
    <source>
        <dbReference type="EMBL" id="GMH51203.1"/>
    </source>
</evidence>
<feature type="region of interest" description="Disordered" evidence="3">
    <location>
        <begin position="190"/>
        <end position="220"/>
    </location>
</feature>
<dbReference type="GO" id="GO:0006974">
    <property type="term" value="P:DNA damage response"/>
    <property type="evidence" value="ECO:0007669"/>
    <property type="project" value="TreeGrafter"/>
</dbReference>
<feature type="compositionally biased region" description="Low complexity" evidence="3">
    <location>
        <begin position="33"/>
        <end position="51"/>
    </location>
</feature>
<accession>A0A9W6ZHL7</accession>